<dbReference type="AlphaFoldDB" id="A0A1J6IEN5"/>
<dbReference type="PANTHER" id="PTHR34222">
    <property type="entry name" value="GAG_PRE-INTEGRS DOMAIN-CONTAINING PROTEIN"/>
    <property type="match status" value="1"/>
</dbReference>
<name>A0A1J6IEN5_NICAT</name>
<protein>
    <recommendedName>
        <fullName evidence="1">Retrovirus-related Pol polyprotein from transposon TNT 1-94-like beta-barrel domain-containing protein</fullName>
    </recommendedName>
</protein>
<proteinExistence type="predicted"/>
<dbReference type="OMA" id="ELNCCAM"/>
<dbReference type="Gramene" id="OIS98959">
    <property type="protein sequence ID" value="OIS98959"/>
    <property type="gene ID" value="A4A49_61011"/>
</dbReference>
<dbReference type="PANTHER" id="PTHR34222:SF87">
    <property type="entry name" value="CCHC-TYPE DOMAIN-CONTAINING PROTEIN"/>
    <property type="match status" value="1"/>
</dbReference>
<reference evidence="2" key="1">
    <citation type="submission" date="2016-11" db="EMBL/GenBank/DDBJ databases">
        <title>The genome of Nicotiana attenuata.</title>
        <authorList>
            <person name="Xu S."/>
            <person name="Brockmoeller T."/>
            <person name="Gaquerel E."/>
            <person name="Navarro A."/>
            <person name="Kuhl H."/>
            <person name="Gase K."/>
            <person name="Ling Z."/>
            <person name="Zhou W."/>
            <person name="Kreitzer C."/>
            <person name="Stanke M."/>
            <person name="Tang H."/>
            <person name="Lyons E."/>
            <person name="Pandey P."/>
            <person name="Pandey S.P."/>
            <person name="Timmermann B."/>
            <person name="Baldwin I.T."/>
        </authorList>
    </citation>
    <scope>NUCLEOTIDE SEQUENCE [LARGE SCALE GENOMIC DNA]</scope>
    <source>
        <strain evidence="2">UT</strain>
    </source>
</reference>
<organism evidence="2 3">
    <name type="scientific">Nicotiana attenuata</name>
    <name type="common">Coyote tobacco</name>
    <dbReference type="NCBI Taxonomy" id="49451"/>
    <lineage>
        <taxon>Eukaryota</taxon>
        <taxon>Viridiplantae</taxon>
        <taxon>Streptophyta</taxon>
        <taxon>Embryophyta</taxon>
        <taxon>Tracheophyta</taxon>
        <taxon>Spermatophyta</taxon>
        <taxon>Magnoliopsida</taxon>
        <taxon>eudicotyledons</taxon>
        <taxon>Gunneridae</taxon>
        <taxon>Pentapetalae</taxon>
        <taxon>asterids</taxon>
        <taxon>lamiids</taxon>
        <taxon>Solanales</taxon>
        <taxon>Solanaceae</taxon>
        <taxon>Nicotianoideae</taxon>
        <taxon>Nicotianeae</taxon>
        <taxon>Nicotiana</taxon>
    </lineage>
</organism>
<dbReference type="Proteomes" id="UP000187609">
    <property type="component" value="Unassembled WGS sequence"/>
</dbReference>
<feature type="domain" description="Retrovirus-related Pol polyprotein from transposon TNT 1-94-like beta-barrel" evidence="1">
    <location>
        <begin position="296"/>
        <end position="368"/>
    </location>
</feature>
<evidence type="ECO:0000313" key="3">
    <source>
        <dbReference type="Proteomes" id="UP000187609"/>
    </source>
</evidence>
<feature type="non-terminal residue" evidence="2">
    <location>
        <position position="408"/>
    </location>
</feature>
<accession>A0A1J6IEN5</accession>
<evidence type="ECO:0000313" key="2">
    <source>
        <dbReference type="EMBL" id="OIS98959.1"/>
    </source>
</evidence>
<gene>
    <name evidence="2" type="ORF">A4A49_61011</name>
</gene>
<evidence type="ECO:0000259" key="1">
    <source>
        <dbReference type="Pfam" id="PF22936"/>
    </source>
</evidence>
<dbReference type="Pfam" id="PF22936">
    <property type="entry name" value="Pol_BBD"/>
    <property type="match status" value="1"/>
</dbReference>
<dbReference type="InterPro" id="IPR054722">
    <property type="entry name" value="PolX-like_BBD"/>
</dbReference>
<feature type="non-terminal residue" evidence="2">
    <location>
        <position position="1"/>
    </location>
</feature>
<sequence>TIPSSIVLDHNHPLYLHASDGPGSIRAMKVALLGKNKLCLVDGSTLKEDLGPNLGSQWDRCNAIRVWAGFKERFDKVNASRLYYLHKEIFTLTQGISSASIYFTKLKDLWAEYDSILPPPTTATEYIEQPEYQRPLQFLMGLNDNFEQARSHILLMPSLPSIDKAYAMVVQEESRKSFAGGTYGQGGLNDPTALFTAQSTSKPRRNYMCNKTWHLKENCYKIIGYPSDFKQKKKKANVVMMDGSARQGVIASPNTSMYQSSSNVEPAQVFTKEQYNQLLQLLNKGSTAGTSANMEVDTGATNHMTGDKSLLKNETSVGNSGQVQLPTGDSASISHMGECQLTGGDVLKDVLCVPTFKFNLMSASKVTEDLKCSVTFFPKCCIFQDLLSGRVKEIGRREEDLYILSTTL</sequence>
<dbReference type="EMBL" id="MJEQ01037191">
    <property type="protein sequence ID" value="OIS98959.1"/>
    <property type="molecule type" value="Genomic_DNA"/>
</dbReference>
<comment type="caution">
    <text evidence="2">The sequence shown here is derived from an EMBL/GenBank/DDBJ whole genome shotgun (WGS) entry which is preliminary data.</text>
</comment>
<keyword evidence="3" id="KW-1185">Reference proteome</keyword>